<keyword evidence="8" id="KW-0479">Metal-binding</keyword>
<feature type="region of interest" description="Disordered" evidence="22">
    <location>
        <begin position="1334"/>
        <end position="1414"/>
    </location>
</feature>
<feature type="compositionally biased region" description="Polar residues" evidence="22">
    <location>
        <begin position="1301"/>
        <end position="1320"/>
    </location>
</feature>
<feature type="region of interest" description="Disordered" evidence="22">
    <location>
        <begin position="100"/>
        <end position="138"/>
    </location>
</feature>
<feature type="compositionally biased region" description="Polar residues" evidence="22">
    <location>
        <begin position="1343"/>
        <end position="1360"/>
    </location>
</feature>
<feature type="transmembrane region" description="Helical" evidence="23">
    <location>
        <begin position="2215"/>
        <end position="2237"/>
    </location>
</feature>
<dbReference type="Gene3D" id="1.10.287.70">
    <property type="match status" value="1"/>
</dbReference>
<dbReference type="CDD" id="cd11860">
    <property type="entry name" value="SH3_DLG5"/>
    <property type="match status" value="1"/>
</dbReference>
<dbReference type="SUPFAM" id="SSF47986">
    <property type="entry name" value="DEATH domain"/>
    <property type="match status" value="1"/>
</dbReference>
<feature type="region of interest" description="Disordered" evidence="22">
    <location>
        <begin position="1260"/>
        <end position="1320"/>
    </location>
</feature>
<feature type="domain" description="SH3" evidence="24">
    <location>
        <begin position="1663"/>
        <end position="1731"/>
    </location>
</feature>
<keyword evidence="3 20" id="KW-0728">SH3 domain</keyword>
<keyword evidence="30" id="KW-1185">Reference proteome</keyword>
<feature type="coiled-coil region" evidence="21">
    <location>
        <begin position="564"/>
        <end position="675"/>
    </location>
</feature>
<dbReference type="FunFam" id="1.10.287.70:FF:000015">
    <property type="entry name" value="Calcium-activated potassium channel subunit alpha-1 isoform X7"/>
    <property type="match status" value="1"/>
</dbReference>
<dbReference type="FunFam" id="2.30.30.40:FF:000130">
    <property type="entry name" value="Discs large 5, isoform A"/>
    <property type="match status" value="1"/>
</dbReference>
<evidence type="ECO:0000256" key="5">
    <source>
        <dbReference type="ARBA" id="ARBA00022475"/>
    </source>
</evidence>
<evidence type="ECO:0000256" key="19">
    <source>
        <dbReference type="ARBA" id="ARBA00033447"/>
    </source>
</evidence>
<dbReference type="Gene3D" id="2.30.42.10">
    <property type="match status" value="4"/>
</dbReference>
<evidence type="ECO:0000256" key="15">
    <source>
        <dbReference type="ARBA" id="ARBA00023065"/>
    </source>
</evidence>
<dbReference type="GO" id="GO:0034702">
    <property type="term" value="C:monoatomic ion channel complex"/>
    <property type="evidence" value="ECO:0007669"/>
    <property type="project" value="UniProtKB-KW"/>
</dbReference>
<comment type="caution">
    <text evidence="29">The sequence shown here is derived from an EMBL/GenBank/DDBJ whole genome shotgun (WGS) entry which is preliminary data.</text>
</comment>
<feature type="coiled-coil region" evidence="21">
    <location>
        <begin position="188"/>
        <end position="257"/>
    </location>
</feature>
<accession>A0AAD9BC46</accession>
<feature type="compositionally biased region" description="Basic and acidic residues" evidence="22">
    <location>
        <begin position="1399"/>
        <end position="1411"/>
    </location>
</feature>
<evidence type="ECO:0000256" key="9">
    <source>
        <dbReference type="ARBA" id="ARBA00022826"/>
    </source>
</evidence>
<feature type="region of interest" description="Disordered" evidence="22">
    <location>
        <begin position="2757"/>
        <end position="2827"/>
    </location>
</feature>
<dbReference type="InterPro" id="IPR008145">
    <property type="entry name" value="GK/Ca_channel_bsu"/>
</dbReference>
<dbReference type="GO" id="GO:0005267">
    <property type="term" value="F:potassium channel activity"/>
    <property type="evidence" value="ECO:0007669"/>
    <property type="project" value="UniProtKB-KW"/>
</dbReference>
<feature type="compositionally biased region" description="Basic and acidic residues" evidence="22">
    <location>
        <begin position="1289"/>
        <end position="1300"/>
    </location>
</feature>
<evidence type="ECO:0000256" key="3">
    <source>
        <dbReference type="ARBA" id="ARBA00022443"/>
    </source>
</evidence>
<dbReference type="InterPro" id="IPR001452">
    <property type="entry name" value="SH3_domain"/>
</dbReference>
<dbReference type="SMART" id="SM00326">
    <property type="entry name" value="SH3"/>
    <property type="match status" value="1"/>
</dbReference>
<keyword evidence="11" id="KW-0460">Magnesium</keyword>
<feature type="compositionally biased region" description="Polar residues" evidence="22">
    <location>
        <begin position="998"/>
        <end position="1014"/>
    </location>
</feature>
<comment type="similarity">
    <text evidence="2">Belongs to the potassium channel family. Calcium-activated (TC 1.A.1.3) subfamily. KCa1.1/KCNMA1 sub-subfamily.</text>
</comment>
<dbReference type="InterPro" id="IPR003148">
    <property type="entry name" value="RCK_N"/>
</dbReference>
<dbReference type="InterPro" id="IPR027417">
    <property type="entry name" value="P-loop_NTPase"/>
</dbReference>
<dbReference type="Gene3D" id="1.20.120.350">
    <property type="entry name" value="Voltage-gated potassium channels. Chain C"/>
    <property type="match status" value="1"/>
</dbReference>
<dbReference type="PRINTS" id="PR01449">
    <property type="entry name" value="BKCHANNELA"/>
</dbReference>
<feature type="compositionally biased region" description="Low complexity" evidence="22">
    <location>
        <begin position="107"/>
        <end position="127"/>
    </location>
</feature>
<dbReference type="SUPFAM" id="SSF50156">
    <property type="entry name" value="PDZ domain-like"/>
    <property type="match status" value="4"/>
</dbReference>
<dbReference type="GO" id="GO:0046872">
    <property type="term" value="F:metal ion binding"/>
    <property type="evidence" value="ECO:0007669"/>
    <property type="project" value="UniProtKB-KW"/>
</dbReference>
<dbReference type="PROSITE" id="PS50106">
    <property type="entry name" value="PDZ"/>
    <property type="match status" value="4"/>
</dbReference>
<evidence type="ECO:0000256" key="11">
    <source>
        <dbReference type="ARBA" id="ARBA00022842"/>
    </source>
</evidence>
<dbReference type="Gene3D" id="2.30.30.40">
    <property type="entry name" value="SH3 Domains"/>
    <property type="match status" value="1"/>
</dbReference>
<feature type="transmembrane region" description="Helical" evidence="23">
    <location>
        <begin position="2322"/>
        <end position="2340"/>
    </location>
</feature>
<dbReference type="InterPro" id="IPR053004">
    <property type="entry name" value="MAGUK_Signaling_Regulators"/>
</dbReference>
<dbReference type="SUPFAM" id="SSF52540">
    <property type="entry name" value="P-loop containing nucleoside triphosphate hydrolases"/>
    <property type="match status" value="1"/>
</dbReference>
<comment type="subcellular location">
    <subcellularLocation>
        <location evidence="1">Cell membrane</location>
        <topology evidence="1">Multi-pass membrane protein</topology>
    </subcellularLocation>
</comment>
<feature type="domain" description="PDZ" evidence="26">
    <location>
        <begin position="780"/>
        <end position="871"/>
    </location>
</feature>
<evidence type="ECO:0000259" key="28">
    <source>
        <dbReference type="PROSITE" id="PS51201"/>
    </source>
</evidence>
<keyword evidence="21" id="KW-0175">Coiled coil</keyword>
<feature type="domain" description="PDZ" evidence="26">
    <location>
        <begin position="696"/>
        <end position="785"/>
    </location>
</feature>
<feature type="domain" description="RCK N-terminal" evidence="28">
    <location>
        <begin position="2362"/>
        <end position="2504"/>
    </location>
</feature>
<feature type="transmembrane region" description="Helical" evidence="23">
    <location>
        <begin position="2152"/>
        <end position="2170"/>
    </location>
</feature>
<dbReference type="Pfam" id="PF07885">
    <property type="entry name" value="Ion_trans_2"/>
    <property type="match status" value="1"/>
</dbReference>
<dbReference type="SMART" id="SM00228">
    <property type="entry name" value="PDZ"/>
    <property type="match status" value="4"/>
</dbReference>
<evidence type="ECO:0000313" key="30">
    <source>
        <dbReference type="Proteomes" id="UP001228049"/>
    </source>
</evidence>
<dbReference type="Proteomes" id="UP001228049">
    <property type="component" value="Unassembled WGS sequence"/>
</dbReference>
<keyword evidence="6" id="KW-0633">Potassium transport</keyword>
<feature type="compositionally biased region" description="Polar residues" evidence="22">
    <location>
        <begin position="1497"/>
        <end position="1532"/>
    </location>
</feature>
<dbReference type="InterPro" id="IPR035537">
    <property type="entry name" value="DLG5_SH3"/>
</dbReference>
<dbReference type="CDD" id="cd06767">
    <property type="entry name" value="PDZ3_DLG5-like"/>
    <property type="match status" value="1"/>
</dbReference>
<feature type="domain" description="PDZ" evidence="26">
    <location>
        <begin position="1412"/>
        <end position="1491"/>
    </location>
</feature>
<dbReference type="InterPro" id="IPR011029">
    <property type="entry name" value="DEATH-like_dom_sf"/>
</dbReference>
<dbReference type="CDD" id="cd06766">
    <property type="entry name" value="PDZ4_DLG5-like"/>
    <property type="match status" value="1"/>
</dbReference>
<dbReference type="EMBL" id="JASDAP010000024">
    <property type="protein sequence ID" value="KAK1881070.1"/>
    <property type="molecule type" value="Genomic_DNA"/>
</dbReference>
<evidence type="ECO:0000256" key="12">
    <source>
        <dbReference type="ARBA" id="ARBA00022882"/>
    </source>
</evidence>
<evidence type="ECO:0000256" key="10">
    <source>
        <dbReference type="ARBA" id="ARBA00022837"/>
    </source>
</evidence>
<dbReference type="Pfam" id="PF00619">
    <property type="entry name" value="CARD"/>
    <property type="match status" value="1"/>
</dbReference>
<dbReference type="PROSITE" id="PS51201">
    <property type="entry name" value="RCK_N"/>
    <property type="match status" value="1"/>
</dbReference>
<keyword evidence="15" id="KW-0406">Ion transport</keyword>
<dbReference type="CDD" id="cd01671">
    <property type="entry name" value="CARD"/>
    <property type="match status" value="1"/>
</dbReference>
<feature type="transmembrane region" description="Helical" evidence="23">
    <location>
        <begin position="2190"/>
        <end position="2208"/>
    </location>
</feature>
<feature type="domain" description="PDZ" evidence="26">
    <location>
        <begin position="1572"/>
        <end position="1648"/>
    </location>
</feature>
<evidence type="ECO:0000259" key="26">
    <source>
        <dbReference type="PROSITE" id="PS50106"/>
    </source>
</evidence>
<keyword evidence="13" id="KW-0630">Potassium</keyword>
<evidence type="ECO:0000256" key="4">
    <source>
        <dbReference type="ARBA" id="ARBA00022448"/>
    </source>
</evidence>
<dbReference type="Gene3D" id="3.40.50.300">
    <property type="entry name" value="P-loop containing nucleotide triphosphate hydrolases"/>
    <property type="match status" value="1"/>
</dbReference>
<feature type="compositionally biased region" description="Basic and acidic residues" evidence="22">
    <location>
        <begin position="1151"/>
        <end position="1166"/>
    </location>
</feature>
<evidence type="ECO:0000256" key="8">
    <source>
        <dbReference type="ARBA" id="ARBA00022723"/>
    </source>
</evidence>
<evidence type="ECO:0000256" key="2">
    <source>
        <dbReference type="ARBA" id="ARBA00008648"/>
    </source>
</evidence>
<name>A0AAD9BC46_DISEL</name>
<feature type="non-terminal residue" evidence="29">
    <location>
        <position position="1"/>
    </location>
</feature>
<sequence>MEPKHKELLEKCYQNLVESITDADRVVDVLAHCGTLSQSERYELGHNCSSNAEKVDLLLKILISKERDHFAEFCTALEKTHPHLHSVLLNGSGPVDHTTGSTYSILSTMPSDSESSSSLSSLGTPGPASSPPPAHMDSHQVNEKMETVLFQLRHVTRERDELRKRLALSSPGTTFDDCRPNSKAGHDYERLKLQCMKAMADLQSLQNQHSTTLKRCEEAVKKADFYHTLHSRLASEHAQLKDELEAMRQDNIQLVREHNHVKQACEELRRLHDDGQREVAEMRMLHQQVMREGSSDVLSKLYDTTATKLETVKIEYEALRKRYNDNTAGHNADLSRLDQAEEENHRLQKQLDMLLKQRDAAIHYQQQCSSSIRRFDNTQQELSKASSQNKELQREMERLQSEATRLKTQQLKAAKDGEKYKEERDSVINEYRLIMSERDQVIKEVDRLQTGLEMAEAKLKNTSSERRVASEELEALRQELASALVDRDRAICEKNELLEKYCHEVKDKAEAQKELSQACKDIETVREERDVARKERTEAIIQRDQLLREYYQARQKEDSATLDMERSNKEIDILRKQYEAISQELKEAVQEAEVAKCRRDWAFQERDKIVAERESIRTLCDNLRRERDRAVSDLADALRNLDDTRKQKNDAARELKELKEKMEDQLEKEARFRQLMAHSSHDSAIDTDSMEWETEVVEFEKHRDMDLKALGFDIAEGVNDPYLPGDCGIFVSKVDKGSMAEGRLRVNDWLLKINDVDLTNKDRKQVIKVVVSGEGVINMVVRRRKSLGGRIITPIQINLAGNKDSGIGLESGVFVATLAPGSPAARDCALTVGDRLLAINGIALDNKSLSECETLLRNCRDFLSISLMKFLPQSCSGQSLFEGLRDSEKISRIKSCEIHARTCRNSKHNCSKHNCSTQTDICSCDLGSRGDEVCKDACDSPDSSDSSSHCLQKPFPSSSVHSRSLSSSHSPSEPHPDFCYRRPELQHRPFTFTPVPSDCSSPQTAVDRVQSSAGKPSGGTWPKVIAVASITECAQLSIYKKVKQRKSIFDVQGFRRPEPSPKLDYMSLSQIPKHSPQSSISDAPPTPPARSDSFRFKHRQQNSSASDSTITTATPPESPAQATSPQYGGEAGNQLYYTNAPPGETTSGAKKTPDNEGSRRRAEERQKRRYRPKSAPALRPRVTPLHIPLPMQIQSFSNDEHSPEPMDLLRFSPRRTNRYSMPFAPPSYGSVPSYPAQRGLAPCPAVTAVIKNPVYTAWSHEIQNNNPPPAPSSGVHLHPHTSPQHQVRHSLDLSHKRTGDSTETSVIQPPHSTNSLPSSARLSSFNTLQFRAERIKIPPTRYPRSTGSERGSLSHSECSSPTPPMSPVNLETSSFISSQSQSSISTQPRISVSPAPAGDRQKEGPYLEEPRNVTVQKGAEPLGISIVSGDNGGVFVSKVTAGSIAHQARLEYGDQLLEFNGINLRNANEQQARLVIGQQCDTVTILAQYNPHMFQLGNHSRSGSRMESISNQPTPQDSGATTPDNHSIVDTLSEQDEGTMTPPSKQTTPATSPQSSFRLPGSGTRWAAEPRLVRLKRIQVEMGVQVCGGNLYGVFVESLDDDSPAKCPDGLLPGDLILEYNGISMKNKTKEEAYLEMLKPAETITFKVQNCVDNLSAIKEAPGDGFFTRALYERVAEAEQELSFKKDDILYVEDTLPNGNFGYWMAWQLDENAQKLVKGQIPSKYMMDQDFYKRHGMADMKDDNGTNKSLSAAARRSFFRRRLKHKRSGSKDGKELMVLDAISTDSLPITEDGVSLMYQRVQRVECSFPRPVLILGPLVESSKEMLVKEAPAQFCRCLPEIMKASQQAIERGVKDCVFIDYKRRSGHFDVTTVASIKEITEKDCHCLLDIVPHAIERLHSVHIYPIVIFIRYKNAKQIKEQKDPLYLRDKLSQKHSKEQFEAAQKIEQEYSRFFTGVVQGGSVSYICTQVLTIVEQEQSKADEKAEEWKVVDLAWLSRWGISGRWLELRRAPESRLSVGRLAGDQWPIMSKREKFNQDPSIQISKMNVIIPFSPDVPCDSNGQRMWWAFLASSMVTFFGGLFIILLWRTLKYLWTVCCHCNAKKKTVHRITTGDGIKRVDKEDPAASEVGWMTSVKDWAGVMISAQTLTGRVLVVLVFALSIGALVIYFIDSSDPIESCQNFYKDFTLQIDMAFNVFFLLYFGLRFIAANDKLWFWLEVNSVVDFFTVPPVFVSVYLNRSWLGKDADKQAYSGSLGFLFPGRLCCLLVDTTGLTAVENSGDPWENFQNSQALSYWECVYLLMVTMSTVGYGDVYAKTTLGRLFMVFFILGGLAMFARYVPEIAALILNRKKYGGSYNSTRGRKHIVVCGHITLESVSNFLKDFLHKDRDDVNVEIVFLHNISPNLELEALFKRHFTQVEFYQGSVLNPHDLARVKIESADACLILANKYCADPDAEDASNIMRVISIKNYHPKIRIITQMLQYHNKAHLLNIPSWNWKEGDDAICLAELKLGFIAQSCLAQGLSTMLANLFSMRSFIKIEEDTWQKYYLEGVANEMYTEYLSSAFVGMSFPVICELCYVKLKLLLIAIEYKSDQRECSTLINPGNHVKMQEGTLGFFIASDAKEVKRALFYCKACHDDISDPKRIKKCGCKKSKTAAYKKIRLACCFDCSRSERDCSCMPVNVRCNMDSPRRDIPLSAVSVNDCSATLRASKNSYNGYIKSNYQYNSAKLNHSSASVVCRGPRSGVAVVSVPLVNNRKGSLLPPAKPPRSETGHHRLWGPEPATEGTPVLNNSTGAFEEDQQLALSPKKKQRNGGMRNSPNSSPKIM</sequence>
<dbReference type="Gene3D" id="3.40.50.720">
    <property type="entry name" value="NAD(P)-binding Rossmann-like Domain"/>
    <property type="match status" value="1"/>
</dbReference>
<feature type="compositionally biased region" description="Polar residues" evidence="22">
    <location>
        <begin position="2816"/>
        <end position="2827"/>
    </location>
</feature>
<dbReference type="FunFam" id="3.40.50.720:FF:000005">
    <property type="entry name" value="calcium-activated potassium channel subunit alpha-1 isoform X6"/>
    <property type="match status" value="1"/>
</dbReference>
<keyword evidence="12" id="KW-0851">Voltage-gated channel</keyword>
<dbReference type="Pfam" id="PF16610">
    <property type="entry name" value="dbPDZ_assoc"/>
    <property type="match status" value="1"/>
</dbReference>
<dbReference type="FunFam" id="2.30.42.10:FF:000152">
    <property type="entry name" value="disks large homolog 5 isoform X1"/>
    <property type="match status" value="1"/>
</dbReference>
<evidence type="ECO:0000256" key="22">
    <source>
        <dbReference type="SAM" id="MobiDB-lite"/>
    </source>
</evidence>
<organism evidence="29 30">
    <name type="scientific">Dissostichus eleginoides</name>
    <name type="common">Patagonian toothfish</name>
    <name type="synonym">Dissostichus amissus</name>
    <dbReference type="NCBI Taxonomy" id="100907"/>
    <lineage>
        <taxon>Eukaryota</taxon>
        <taxon>Metazoa</taxon>
        <taxon>Chordata</taxon>
        <taxon>Craniata</taxon>
        <taxon>Vertebrata</taxon>
        <taxon>Euteleostomi</taxon>
        <taxon>Actinopterygii</taxon>
        <taxon>Neopterygii</taxon>
        <taxon>Teleostei</taxon>
        <taxon>Neoteleostei</taxon>
        <taxon>Acanthomorphata</taxon>
        <taxon>Eupercaria</taxon>
        <taxon>Perciformes</taxon>
        <taxon>Notothenioidei</taxon>
        <taxon>Nototheniidae</taxon>
        <taxon>Dissostichus</taxon>
    </lineage>
</organism>
<feature type="compositionally biased region" description="Low complexity" evidence="22">
    <location>
        <begin position="961"/>
        <end position="971"/>
    </location>
</feature>
<feature type="region of interest" description="Disordered" evidence="22">
    <location>
        <begin position="1496"/>
        <end position="1563"/>
    </location>
</feature>
<keyword evidence="4" id="KW-0813">Transport</keyword>
<dbReference type="CDD" id="cd06764">
    <property type="entry name" value="PDZ1_DLG5-like"/>
    <property type="match status" value="1"/>
</dbReference>
<protein>
    <recommendedName>
        <fullName evidence="18">BK channel</fullName>
    </recommendedName>
    <alternativeName>
        <fullName evidence="19">Slowpoke homolog</fullName>
    </alternativeName>
</protein>
<dbReference type="Pfam" id="PF00595">
    <property type="entry name" value="PDZ"/>
    <property type="match status" value="4"/>
</dbReference>
<gene>
    <name evidence="29" type="ORF">KUDE01_024238</name>
</gene>
<feature type="compositionally biased region" description="Low complexity" evidence="22">
    <location>
        <begin position="1373"/>
        <end position="1391"/>
    </location>
</feature>
<dbReference type="InterPro" id="IPR036028">
    <property type="entry name" value="SH3-like_dom_sf"/>
</dbReference>
<proteinExistence type="inferred from homology"/>
<evidence type="ECO:0000256" key="18">
    <source>
        <dbReference type="ARBA" id="ARBA00029579"/>
    </source>
</evidence>
<feature type="domain" description="CARD" evidence="27">
    <location>
        <begin position="1"/>
        <end position="92"/>
    </location>
</feature>
<dbReference type="InterPro" id="IPR001315">
    <property type="entry name" value="CARD"/>
</dbReference>
<dbReference type="Gene3D" id="1.10.533.10">
    <property type="entry name" value="Death Domain, Fas"/>
    <property type="match status" value="1"/>
</dbReference>
<feature type="transmembrane region" description="Helical" evidence="23">
    <location>
        <begin position="2065"/>
        <end position="2087"/>
    </location>
</feature>
<evidence type="ECO:0000256" key="14">
    <source>
        <dbReference type="ARBA" id="ARBA00022989"/>
    </source>
</evidence>
<feature type="transmembrane region" description="Helical" evidence="23">
    <location>
        <begin position="2292"/>
        <end position="2310"/>
    </location>
</feature>
<dbReference type="Pfam" id="PF00625">
    <property type="entry name" value="Guanylate_kin"/>
    <property type="match status" value="1"/>
</dbReference>
<dbReference type="PANTHER" id="PTHR46360">
    <property type="entry name" value="DISKS LARGE HOMOLOG 5"/>
    <property type="match status" value="1"/>
</dbReference>
<evidence type="ECO:0000313" key="29">
    <source>
        <dbReference type="EMBL" id="KAK1881070.1"/>
    </source>
</evidence>
<dbReference type="SUPFAM" id="SSF81324">
    <property type="entry name" value="Voltage-gated potassium channels"/>
    <property type="match status" value="1"/>
</dbReference>
<evidence type="ECO:0000256" key="6">
    <source>
        <dbReference type="ARBA" id="ARBA00022538"/>
    </source>
</evidence>
<dbReference type="InterPro" id="IPR008144">
    <property type="entry name" value="Guanylate_kin-like_dom"/>
</dbReference>
<dbReference type="Pfam" id="PF04822">
    <property type="entry name" value="Takusan"/>
    <property type="match status" value="1"/>
</dbReference>
<feature type="coiled-coil region" evidence="21">
    <location>
        <begin position="438"/>
        <end position="535"/>
    </location>
</feature>
<evidence type="ECO:0000256" key="21">
    <source>
        <dbReference type="SAM" id="Coils"/>
    </source>
</evidence>
<dbReference type="InterPro" id="IPR006907">
    <property type="entry name" value="DLG5_N"/>
</dbReference>
<evidence type="ECO:0000259" key="24">
    <source>
        <dbReference type="PROSITE" id="PS50002"/>
    </source>
</evidence>
<keyword evidence="10" id="KW-0106">Calcium</keyword>
<dbReference type="GO" id="GO:0035331">
    <property type="term" value="P:negative regulation of hippo signaling"/>
    <property type="evidence" value="ECO:0007669"/>
    <property type="project" value="TreeGrafter"/>
</dbReference>
<keyword evidence="14 23" id="KW-1133">Transmembrane helix</keyword>
<evidence type="ECO:0000256" key="7">
    <source>
        <dbReference type="ARBA" id="ARBA00022692"/>
    </source>
</evidence>
<reference evidence="29" key="1">
    <citation type="submission" date="2023-04" db="EMBL/GenBank/DDBJ databases">
        <title>Chromosome-level genome of Chaenocephalus aceratus.</title>
        <authorList>
            <person name="Park H."/>
        </authorList>
    </citation>
    <scope>NUCLEOTIDE SEQUENCE</scope>
    <source>
        <strain evidence="29">DE</strain>
        <tissue evidence="29">Muscle</tissue>
    </source>
</reference>
<evidence type="ECO:0000256" key="23">
    <source>
        <dbReference type="SAM" id="Phobius"/>
    </source>
</evidence>
<dbReference type="SUPFAM" id="SSF50044">
    <property type="entry name" value="SH3-domain"/>
    <property type="match status" value="1"/>
</dbReference>
<feature type="compositionally biased region" description="Low complexity" evidence="22">
    <location>
        <begin position="1103"/>
        <end position="1114"/>
    </location>
</feature>
<dbReference type="CDD" id="cd06765">
    <property type="entry name" value="PDZ2_DLG5-like"/>
    <property type="match status" value="1"/>
</dbReference>
<evidence type="ECO:0000256" key="1">
    <source>
        <dbReference type="ARBA" id="ARBA00004651"/>
    </source>
</evidence>
<dbReference type="Pfam" id="PF22614">
    <property type="entry name" value="Slo-like_RCK"/>
    <property type="match status" value="1"/>
</dbReference>
<evidence type="ECO:0000259" key="25">
    <source>
        <dbReference type="PROSITE" id="PS50052"/>
    </source>
</evidence>
<dbReference type="InterPro" id="IPR036291">
    <property type="entry name" value="NAD(P)-bd_dom_sf"/>
</dbReference>
<dbReference type="InterPro" id="IPR001478">
    <property type="entry name" value="PDZ"/>
</dbReference>
<feature type="coiled-coil region" evidence="21">
    <location>
        <begin position="330"/>
        <end position="409"/>
    </location>
</feature>
<dbReference type="InterPro" id="IPR036034">
    <property type="entry name" value="PDZ_sf"/>
</dbReference>
<feature type="region of interest" description="Disordered" evidence="22">
    <location>
        <begin position="1071"/>
        <end position="1178"/>
    </location>
</feature>
<keyword evidence="5" id="KW-1003">Cell membrane</keyword>
<dbReference type="InterPro" id="IPR027359">
    <property type="entry name" value="Volt_channel_dom_sf"/>
</dbReference>
<dbReference type="Pfam" id="PF03493">
    <property type="entry name" value="BK_channel_a"/>
    <property type="match status" value="1"/>
</dbReference>
<keyword evidence="16 23" id="KW-0472">Membrane</keyword>
<keyword evidence="7 23" id="KW-0812">Transmembrane</keyword>
<evidence type="ECO:0000256" key="13">
    <source>
        <dbReference type="ARBA" id="ARBA00022958"/>
    </source>
</evidence>
<evidence type="ECO:0000259" key="27">
    <source>
        <dbReference type="PROSITE" id="PS50209"/>
    </source>
</evidence>
<dbReference type="PANTHER" id="PTHR46360:SF1">
    <property type="entry name" value="DISKS LARGE HOMOLOG 5"/>
    <property type="match status" value="1"/>
</dbReference>
<dbReference type="PROSITE" id="PS50002">
    <property type="entry name" value="SH3"/>
    <property type="match status" value="1"/>
</dbReference>
<dbReference type="InterPro" id="IPR003929">
    <property type="entry name" value="K_chnl_BK_asu"/>
</dbReference>
<feature type="region of interest" description="Disordered" evidence="22">
    <location>
        <begin position="991"/>
        <end position="1021"/>
    </location>
</feature>
<evidence type="ECO:0000256" key="17">
    <source>
        <dbReference type="ARBA" id="ARBA00023303"/>
    </source>
</evidence>
<keyword evidence="9" id="KW-0631">Potassium channel</keyword>
<feature type="compositionally biased region" description="Polar residues" evidence="22">
    <location>
        <begin position="1541"/>
        <end position="1557"/>
    </location>
</feature>
<dbReference type="SUPFAM" id="SSF51735">
    <property type="entry name" value="NAD(P)-binding Rossmann-fold domains"/>
    <property type="match status" value="1"/>
</dbReference>
<dbReference type="GO" id="GO:0005886">
    <property type="term" value="C:plasma membrane"/>
    <property type="evidence" value="ECO:0007669"/>
    <property type="project" value="UniProtKB-SubCell"/>
</dbReference>
<evidence type="ECO:0000256" key="20">
    <source>
        <dbReference type="PROSITE-ProRule" id="PRU00192"/>
    </source>
</evidence>
<dbReference type="PROSITE" id="PS50052">
    <property type="entry name" value="GUANYLATE_KINASE_2"/>
    <property type="match status" value="1"/>
</dbReference>
<keyword evidence="17" id="KW-0407">Ion channel</keyword>
<feature type="region of interest" description="Disordered" evidence="22">
    <location>
        <begin position="961"/>
        <end position="980"/>
    </location>
</feature>
<dbReference type="GO" id="GO:0042981">
    <property type="term" value="P:regulation of apoptotic process"/>
    <property type="evidence" value="ECO:0007669"/>
    <property type="project" value="InterPro"/>
</dbReference>
<dbReference type="InterPro" id="IPR013099">
    <property type="entry name" value="K_chnl_dom"/>
</dbReference>
<dbReference type="SMART" id="SM00072">
    <property type="entry name" value="GuKc"/>
    <property type="match status" value="1"/>
</dbReference>
<feature type="domain" description="Guanylate kinase-like" evidence="25">
    <location>
        <begin position="1809"/>
        <end position="1975"/>
    </location>
</feature>
<dbReference type="PROSITE" id="PS50209">
    <property type="entry name" value="CARD"/>
    <property type="match status" value="1"/>
</dbReference>
<feature type="compositionally biased region" description="Polar residues" evidence="22">
    <location>
        <begin position="1071"/>
        <end position="1081"/>
    </location>
</feature>
<evidence type="ECO:0000256" key="16">
    <source>
        <dbReference type="ARBA" id="ARBA00023136"/>
    </source>
</evidence>